<evidence type="ECO:0000313" key="4">
    <source>
        <dbReference type="Proteomes" id="UP000002191"/>
    </source>
</evidence>
<sequence length="282" mass="31345">MKVLVTGATGFLGNHVVSALVRRGTPTVVTGRDVQKLRAAPWSDEVECVPMDMETLPDNLFAALGSPTHCIHLAWPGLPNYRSDCHLQESLPQSREVLFRLIDGGLKHLLVTGTCLEYGMQEGELAEEIEAKPSTPYAMAKDRLRQSLEQRILGTGVCLQWSRLFYMYGPGQNPNSLFAQLQRAIADGQKEFPMSGGEQVRDYLPVEEVAEILAALAHHSSFTGIVNICSGKNVRLREMVQGYIDKTQASIKLKLGVYPYPEWEPFRFWGSTAKLARLGVTR</sequence>
<dbReference type="PANTHER" id="PTHR43000">
    <property type="entry name" value="DTDP-D-GLUCOSE 4,6-DEHYDRATASE-RELATED"/>
    <property type="match status" value="1"/>
</dbReference>
<dbReference type="Pfam" id="PF01370">
    <property type="entry name" value="Epimerase"/>
    <property type="match status" value="1"/>
</dbReference>
<reference evidence="4" key="1">
    <citation type="submission" date="2010-12" db="EMBL/GenBank/DDBJ databases">
        <title>Complete sequence of Desulfovibrio aespoeensis Aspo-2.</title>
        <authorList>
            <consortium name="US DOE Joint Genome Institute"/>
            <person name="Lucas S."/>
            <person name="Copeland A."/>
            <person name="Lapidus A."/>
            <person name="Cheng J.-F."/>
            <person name="Goodwin L."/>
            <person name="Pitluck S."/>
            <person name="Chertkov O."/>
            <person name="Misra M."/>
            <person name="Detter J.C."/>
            <person name="Han C."/>
            <person name="Tapia R."/>
            <person name="Land M."/>
            <person name="Hauser L."/>
            <person name="Kyrpides N."/>
            <person name="Ivanova N."/>
            <person name="Ovchinnikova G."/>
            <person name="Pedersen K."/>
            <person name="Jagevall S."/>
            <person name="Hazen T."/>
            <person name="Woyke T."/>
        </authorList>
    </citation>
    <scope>NUCLEOTIDE SEQUENCE [LARGE SCALE GENOMIC DNA]</scope>
    <source>
        <strain evidence="4">ATCC 700646 / DSM 10631 / Aspo-2</strain>
    </source>
</reference>
<evidence type="ECO:0000256" key="1">
    <source>
        <dbReference type="ARBA" id="ARBA00007637"/>
    </source>
</evidence>
<name>E6VSC0_PSEA9</name>
<dbReference type="HOGENOM" id="CLU_007383_1_6_7"/>
<dbReference type="eggNOG" id="COG0451">
    <property type="taxonomic scope" value="Bacteria"/>
</dbReference>
<dbReference type="InterPro" id="IPR036291">
    <property type="entry name" value="NAD(P)-bd_dom_sf"/>
</dbReference>
<evidence type="ECO:0000313" key="3">
    <source>
        <dbReference type="EMBL" id="ADU64263.1"/>
    </source>
</evidence>
<dbReference type="Gene3D" id="3.90.25.10">
    <property type="entry name" value="UDP-galactose 4-epimerase, domain 1"/>
    <property type="match status" value="1"/>
</dbReference>
<dbReference type="OrthoDB" id="9801785at2"/>
<dbReference type="Proteomes" id="UP000002191">
    <property type="component" value="Chromosome"/>
</dbReference>
<dbReference type="RefSeq" id="WP_013516160.1">
    <property type="nucleotide sequence ID" value="NC_014844.1"/>
</dbReference>
<proteinExistence type="inferred from homology"/>
<comment type="similarity">
    <text evidence="1">Belongs to the NAD(P)-dependent epimerase/dehydratase family.</text>
</comment>
<dbReference type="InterPro" id="IPR001509">
    <property type="entry name" value="Epimerase_deHydtase"/>
</dbReference>
<dbReference type="KEGG" id="das:Daes_3275"/>
<protein>
    <submittedName>
        <fullName evidence="3">NAD-dependent epimerase/dehydratase</fullName>
    </submittedName>
</protein>
<dbReference type="STRING" id="643562.Daes_3275"/>
<dbReference type="AlphaFoldDB" id="E6VSC0"/>
<accession>E6VSC0</accession>
<evidence type="ECO:0000259" key="2">
    <source>
        <dbReference type="Pfam" id="PF01370"/>
    </source>
</evidence>
<reference evidence="3 4" key="2">
    <citation type="journal article" date="2014" name="Genome Announc.">
        <title>Complete Genome Sequence of the Subsurface, Mesophilic Sulfate-Reducing Bacterium Desulfovibrio aespoeensis Aspo-2.</title>
        <authorList>
            <person name="Pedersen K."/>
            <person name="Bengtsson A."/>
            <person name="Edlund J."/>
            <person name="Rabe L."/>
            <person name="Hazen T."/>
            <person name="Chakraborty R."/>
            <person name="Goodwin L."/>
            <person name="Shapiro N."/>
        </authorList>
    </citation>
    <scope>NUCLEOTIDE SEQUENCE [LARGE SCALE GENOMIC DNA]</scope>
    <source>
        <strain evidence="4">ATCC 700646 / DSM 10631 / Aspo-2</strain>
    </source>
</reference>
<keyword evidence="4" id="KW-1185">Reference proteome</keyword>
<dbReference type="EMBL" id="CP002431">
    <property type="protein sequence ID" value="ADU64263.1"/>
    <property type="molecule type" value="Genomic_DNA"/>
</dbReference>
<dbReference type="SUPFAM" id="SSF51735">
    <property type="entry name" value="NAD(P)-binding Rossmann-fold domains"/>
    <property type="match status" value="1"/>
</dbReference>
<feature type="domain" description="NAD-dependent epimerase/dehydratase" evidence="2">
    <location>
        <begin position="3"/>
        <end position="228"/>
    </location>
</feature>
<dbReference type="Gene3D" id="3.40.50.720">
    <property type="entry name" value="NAD(P)-binding Rossmann-like Domain"/>
    <property type="match status" value="1"/>
</dbReference>
<gene>
    <name evidence="3" type="ordered locus">Daes_3275</name>
</gene>
<organism evidence="3 4">
    <name type="scientific">Pseudodesulfovibrio aespoeensis (strain ATCC 700646 / DSM 10631 / Aspo-2)</name>
    <name type="common">Desulfovibrio aespoeensis</name>
    <dbReference type="NCBI Taxonomy" id="643562"/>
    <lineage>
        <taxon>Bacteria</taxon>
        <taxon>Pseudomonadati</taxon>
        <taxon>Thermodesulfobacteriota</taxon>
        <taxon>Desulfovibrionia</taxon>
        <taxon>Desulfovibrionales</taxon>
        <taxon>Desulfovibrionaceae</taxon>
    </lineage>
</organism>